<dbReference type="InterPro" id="IPR004839">
    <property type="entry name" value="Aminotransferase_I/II_large"/>
</dbReference>
<feature type="binding site" evidence="9">
    <location>
        <begin position="108"/>
        <end position="109"/>
    </location>
    <ligand>
        <name>pyridoxal 5'-phosphate</name>
        <dbReference type="ChEBI" id="CHEBI:597326"/>
    </ligand>
</feature>
<evidence type="ECO:0000256" key="1">
    <source>
        <dbReference type="ARBA" id="ARBA00001933"/>
    </source>
</evidence>
<feature type="binding site" evidence="9">
    <location>
        <position position="187"/>
    </location>
    <ligand>
        <name>substrate</name>
    </ligand>
</feature>
<proteinExistence type="inferred from homology"/>
<feature type="modified residue" description="N6-(pyridoxal phosphate)lysine" evidence="9">
    <location>
        <position position="249"/>
    </location>
</feature>
<feature type="binding site" evidence="9">
    <location>
        <position position="132"/>
    </location>
    <ligand>
        <name>pyridoxal 5'-phosphate</name>
        <dbReference type="ChEBI" id="CHEBI:597326"/>
    </ligand>
</feature>
<dbReference type="Gene3D" id="3.40.640.10">
    <property type="entry name" value="Type I PLP-dependent aspartate aminotransferase-like (Major domain)"/>
    <property type="match status" value="1"/>
</dbReference>
<feature type="binding site" evidence="9">
    <location>
        <position position="109"/>
    </location>
    <ligand>
        <name>substrate</name>
    </ligand>
</feature>
<evidence type="ECO:0000256" key="7">
    <source>
        <dbReference type="ARBA" id="ARBA00022898"/>
    </source>
</evidence>
<sequence length="411" mass="45216">MASINDNYLKLKAGYLFPEIARRVNAFAEANPDAKIIRLGIGDVTEPLPEACRTAMIKAVEEMGDRNTFKGYGPEQGYAWLREKIAAQDFQARGAEIDASEIFISDGSKCDTGNILEIFGHDNTIAVTDPVYPVYVDTNVMAGNTGKANDKGEFEGLVYLPISADNNFTAEIPSQKVDLIYLCFPNNPTGATATKEYLKKWVDYAKANNSIIFFDAAYEAYITDASIPHSIYEIPGAREVAIEFRSFSKNAGFTGTRCALTVVPKTLTAKAADGSDVELWKLWNRRQSTKFNGVSYIVQRGAEAVYSPEGQAQIKELVSFYLENAKIIREKLTAAGLSVYGGVNAPYVWVKTPNGLSSWEFFDKLLQTVNVVGTPGSGFGAAGEGYFRISAFNSRENVEEAMKRITEKFKV</sequence>
<evidence type="ECO:0000256" key="4">
    <source>
        <dbReference type="ARBA" id="ARBA00018052"/>
    </source>
</evidence>
<dbReference type="Gene3D" id="3.90.1150.10">
    <property type="entry name" value="Aspartate Aminotransferase, domain 1"/>
    <property type="match status" value="1"/>
</dbReference>
<name>A0A9Q5ZEF8_NOSLI</name>
<dbReference type="EC" id="2.6.1.83" evidence="3 9"/>
<reference evidence="11 12" key="1">
    <citation type="submission" date="2015-02" db="EMBL/GenBank/DDBJ databases">
        <title>Nostoc linckia genome annotation.</title>
        <authorList>
            <person name="Zhou Z."/>
        </authorList>
    </citation>
    <scope>NUCLEOTIDE SEQUENCE [LARGE SCALE GENOMIC DNA]</scope>
    <source>
        <strain evidence="12">z8</strain>
    </source>
</reference>
<dbReference type="Proteomes" id="UP000222310">
    <property type="component" value="Unassembled WGS sequence"/>
</dbReference>
<dbReference type="NCBIfam" id="TIGR03542">
    <property type="entry name" value="DAPAT_plant"/>
    <property type="match status" value="1"/>
</dbReference>
<dbReference type="GO" id="GO:0033362">
    <property type="term" value="P:lysine biosynthetic process via diaminopimelate, diaminopimelate-aminotransferase pathway"/>
    <property type="evidence" value="ECO:0007669"/>
    <property type="project" value="UniProtKB-UniRule"/>
</dbReference>
<evidence type="ECO:0000256" key="8">
    <source>
        <dbReference type="ARBA" id="ARBA00051934"/>
    </source>
</evidence>
<comment type="caution">
    <text evidence="11">The sequence shown here is derived from an EMBL/GenBank/DDBJ whole genome shotgun (WGS) entry which is preliminary data.</text>
</comment>
<feature type="binding site" evidence="9">
    <location>
        <position position="42"/>
    </location>
    <ligand>
        <name>substrate</name>
    </ligand>
</feature>
<dbReference type="AlphaFoldDB" id="A0A9Q5ZEF8"/>
<dbReference type="InterPro" id="IPR019942">
    <property type="entry name" value="DapL/ALD1"/>
</dbReference>
<dbReference type="FunFam" id="3.40.640.10:FF:000099">
    <property type="entry name" value="LL-diaminopimelate aminotransferase, chloroplastic"/>
    <property type="match status" value="1"/>
</dbReference>
<gene>
    <name evidence="9" type="primary">dapL</name>
    <name evidence="11" type="ORF">VF08_07610</name>
</gene>
<feature type="binding site" evidence="9">
    <location>
        <position position="132"/>
    </location>
    <ligand>
        <name>substrate</name>
    </ligand>
</feature>
<comment type="function">
    <text evidence="9">Involved in the synthesis of meso-diaminopimelate (m-DAP or DL-DAP), required for both lysine and peptidoglycan biosynthesis. Catalyzes the direct conversion of tetrahydrodipicolinate to LL-diaminopimelate.</text>
</comment>
<protein>
    <recommendedName>
        <fullName evidence="4 9">LL-diaminopimelate aminotransferase</fullName>
        <shortName evidence="9">DAP-AT</shortName>
        <shortName evidence="9">DAP-aminotransferase</shortName>
        <shortName evidence="9">LL-DAP-aminotransferase</shortName>
        <ecNumber evidence="3 9">2.6.1.83</ecNumber>
    </recommendedName>
</protein>
<evidence type="ECO:0000256" key="5">
    <source>
        <dbReference type="ARBA" id="ARBA00022576"/>
    </source>
</evidence>
<feature type="binding site" evidence="9">
    <location>
        <position position="292"/>
    </location>
    <ligand>
        <name>substrate</name>
    </ligand>
</feature>
<dbReference type="GO" id="GO:0030170">
    <property type="term" value="F:pyridoxal phosphate binding"/>
    <property type="evidence" value="ECO:0007669"/>
    <property type="project" value="UniProtKB-UniRule"/>
</dbReference>
<dbReference type="InterPro" id="IPR015421">
    <property type="entry name" value="PyrdxlP-dep_Trfase_major"/>
</dbReference>
<feature type="binding site" evidence="9">
    <location>
        <position position="292"/>
    </location>
    <ligand>
        <name>pyridoxal 5'-phosphate</name>
        <dbReference type="ChEBI" id="CHEBI:597326"/>
    </ligand>
</feature>
<evidence type="ECO:0000256" key="6">
    <source>
        <dbReference type="ARBA" id="ARBA00022679"/>
    </source>
</evidence>
<dbReference type="EMBL" id="LAHD01000015">
    <property type="protein sequence ID" value="PHK05457.1"/>
    <property type="molecule type" value="Genomic_DNA"/>
</dbReference>
<dbReference type="HAMAP" id="MF_01642">
    <property type="entry name" value="DapL_aminotrans_1"/>
    <property type="match status" value="1"/>
</dbReference>
<feature type="binding site" evidence="9">
    <location>
        <position position="72"/>
    </location>
    <ligand>
        <name>pyridoxal 5'-phosphate</name>
        <dbReference type="ChEBI" id="CHEBI:597326"/>
    </ligand>
</feature>
<feature type="binding site" evidence="9">
    <location>
        <begin position="246"/>
        <end position="248"/>
    </location>
    <ligand>
        <name>pyridoxal 5'-phosphate</name>
        <dbReference type="ChEBI" id="CHEBI:597326"/>
    </ligand>
</feature>
<evidence type="ECO:0000259" key="10">
    <source>
        <dbReference type="Pfam" id="PF00155"/>
    </source>
</evidence>
<evidence type="ECO:0000256" key="3">
    <source>
        <dbReference type="ARBA" id="ARBA00013138"/>
    </source>
</evidence>
<feature type="binding site" evidence="9">
    <location>
        <position position="15"/>
    </location>
    <ligand>
        <name>substrate</name>
    </ligand>
</feature>
<feature type="binding site" evidence="9">
    <location>
        <position position="218"/>
    </location>
    <ligand>
        <name>pyridoxal 5'-phosphate</name>
        <dbReference type="ChEBI" id="CHEBI:597326"/>
    </ligand>
</feature>
<comment type="cofactor">
    <cofactor evidence="1 9">
        <name>pyridoxal 5'-phosphate</name>
        <dbReference type="ChEBI" id="CHEBI:597326"/>
    </cofactor>
</comment>
<feature type="binding site" evidence="9">
    <location>
        <position position="388"/>
    </location>
    <ligand>
        <name>substrate</name>
    </ligand>
</feature>
<dbReference type="CDD" id="cd00609">
    <property type="entry name" value="AAT_like"/>
    <property type="match status" value="1"/>
</dbReference>
<dbReference type="InterPro" id="IPR015422">
    <property type="entry name" value="PyrdxlP-dep_Trfase_small"/>
</dbReference>
<feature type="domain" description="Aminotransferase class I/classII large" evidence="10">
    <location>
        <begin position="35"/>
        <end position="405"/>
    </location>
</feature>
<organism evidence="11 12">
    <name type="scientific">Nostoc linckia z8</name>
    <dbReference type="NCBI Taxonomy" id="1628746"/>
    <lineage>
        <taxon>Bacteria</taxon>
        <taxon>Bacillati</taxon>
        <taxon>Cyanobacteriota</taxon>
        <taxon>Cyanophyceae</taxon>
        <taxon>Nostocales</taxon>
        <taxon>Nostocaceae</taxon>
        <taxon>Nostoc</taxon>
    </lineage>
</organism>
<keyword evidence="7 9" id="KW-0663">Pyridoxal phosphate</keyword>
<feature type="binding site" evidence="9">
    <location>
        <position position="187"/>
    </location>
    <ligand>
        <name>pyridoxal 5'-phosphate</name>
        <dbReference type="ChEBI" id="CHEBI:597326"/>
    </ligand>
</feature>
<evidence type="ECO:0000256" key="2">
    <source>
        <dbReference type="ARBA" id="ARBA00004982"/>
    </source>
</evidence>
<dbReference type="InterPro" id="IPR015424">
    <property type="entry name" value="PyrdxlP-dep_Trfase"/>
</dbReference>
<accession>A0A9Q5ZEF8</accession>
<evidence type="ECO:0000313" key="11">
    <source>
        <dbReference type="EMBL" id="PHK05457.1"/>
    </source>
</evidence>
<comment type="subunit">
    <text evidence="9">Homodimer.</text>
</comment>
<keyword evidence="5 9" id="KW-0032">Aminotransferase</keyword>
<evidence type="ECO:0000256" key="9">
    <source>
        <dbReference type="HAMAP-Rule" id="MF_01642"/>
    </source>
</evidence>
<feature type="binding site" evidence="9">
    <location>
        <position position="257"/>
    </location>
    <ligand>
        <name>pyridoxal 5'-phosphate</name>
        <dbReference type="ChEBI" id="CHEBI:597326"/>
    </ligand>
</feature>
<dbReference type="SUPFAM" id="SSF53383">
    <property type="entry name" value="PLP-dependent transferases"/>
    <property type="match status" value="1"/>
</dbReference>
<keyword evidence="6 9" id="KW-0808">Transferase</keyword>
<dbReference type="Pfam" id="PF00155">
    <property type="entry name" value="Aminotran_1_2"/>
    <property type="match status" value="1"/>
</dbReference>
<dbReference type="PANTHER" id="PTHR43144">
    <property type="entry name" value="AMINOTRANSFERASE"/>
    <property type="match status" value="1"/>
</dbReference>
<comment type="similarity">
    <text evidence="9">Belongs to the class-I pyridoxal-phosphate-dependent aminotransferase family. LL-diaminopimelate aminotransferase subfamily.</text>
</comment>
<evidence type="ECO:0000313" key="12">
    <source>
        <dbReference type="Proteomes" id="UP000222310"/>
    </source>
</evidence>
<dbReference type="GO" id="GO:0010285">
    <property type="term" value="F:L,L-diaminopimelate aminotransferase activity"/>
    <property type="evidence" value="ECO:0007669"/>
    <property type="project" value="UniProtKB-UniRule"/>
</dbReference>
<dbReference type="GeneID" id="57094756"/>
<comment type="catalytic activity">
    <reaction evidence="8 9">
        <text>(2S,6S)-2,6-diaminopimelate + 2-oxoglutarate = (S)-2,3,4,5-tetrahydrodipicolinate + L-glutamate + H2O + H(+)</text>
        <dbReference type="Rhea" id="RHEA:23988"/>
        <dbReference type="ChEBI" id="CHEBI:15377"/>
        <dbReference type="ChEBI" id="CHEBI:15378"/>
        <dbReference type="ChEBI" id="CHEBI:16810"/>
        <dbReference type="ChEBI" id="CHEBI:16845"/>
        <dbReference type="ChEBI" id="CHEBI:29985"/>
        <dbReference type="ChEBI" id="CHEBI:57609"/>
        <dbReference type="EC" id="2.6.1.83"/>
    </reaction>
</comment>
<dbReference type="RefSeq" id="WP_099067455.1">
    <property type="nucleotide sequence ID" value="NZ_LAHD01000015.1"/>
</dbReference>
<comment type="pathway">
    <text evidence="2 9">Amino-acid biosynthesis; L-lysine biosynthesis via DAP pathway; LL-2,6-diaminopimelate from (S)-tetrahydrodipicolinate (aminotransferase route): step 1/1.</text>
</comment>